<dbReference type="PANTHER" id="PTHR18034">
    <property type="entry name" value="CELL CYCLE CONTROL PROTEIN CWF22-RELATED"/>
    <property type="match status" value="1"/>
</dbReference>
<dbReference type="SUPFAM" id="SSF48371">
    <property type="entry name" value="ARM repeat"/>
    <property type="match status" value="1"/>
</dbReference>
<evidence type="ECO:0000313" key="11">
    <source>
        <dbReference type="WBParaSite" id="PSAMB.scaffold7206size8056.g29756.t1"/>
    </source>
</evidence>
<evidence type="ECO:0000256" key="5">
    <source>
        <dbReference type="ARBA" id="ARBA00023242"/>
    </source>
</evidence>
<name>A0A914X8H4_9BILA</name>
<dbReference type="GO" id="GO:0003723">
    <property type="term" value="F:RNA binding"/>
    <property type="evidence" value="ECO:0007669"/>
    <property type="project" value="InterPro"/>
</dbReference>
<evidence type="ECO:0000256" key="3">
    <source>
        <dbReference type="ARBA" id="ARBA00022664"/>
    </source>
</evidence>
<feature type="compositionally biased region" description="Basic and acidic residues" evidence="8">
    <location>
        <begin position="113"/>
        <end position="130"/>
    </location>
</feature>
<evidence type="ECO:0000256" key="6">
    <source>
        <dbReference type="ARBA" id="ARBA00078696"/>
    </source>
</evidence>
<evidence type="ECO:0000256" key="8">
    <source>
        <dbReference type="SAM" id="MobiDB-lite"/>
    </source>
</evidence>
<dbReference type="InterPro" id="IPR050781">
    <property type="entry name" value="CWC22_splicing_factor"/>
</dbReference>
<dbReference type="WBParaSite" id="PSAMB.scaffold7206size8056.g29756.t1">
    <property type="protein sequence ID" value="PSAMB.scaffold7206size8056.g29756.t1"/>
    <property type="gene ID" value="PSAMB.scaffold7206size8056.g29756"/>
</dbReference>
<feature type="compositionally biased region" description="Low complexity" evidence="8">
    <location>
        <begin position="49"/>
        <end position="58"/>
    </location>
</feature>
<keyword evidence="5" id="KW-0539">Nucleus</keyword>
<dbReference type="InterPro" id="IPR016024">
    <property type="entry name" value="ARM-type_fold"/>
</dbReference>
<feature type="compositionally biased region" description="Basic residues" evidence="8">
    <location>
        <begin position="712"/>
        <end position="724"/>
    </location>
</feature>
<feature type="compositionally biased region" description="Basic and acidic residues" evidence="8">
    <location>
        <begin position="827"/>
        <end position="874"/>
    </location>
</feature>
<feature type="region of interest" description="Disordered" evidence="8">
    <location>
        <begin position="1"/>
        <end position="142"/>
    </location>
</feature>
<protein>
    <recommendedName>
        <fullName evidence="6">Lethal protein 858</fullName>
    </recommendedName>
    <alternativeName>
        <fullName evidence="7">Nucampholin</fullName>
    </alternativeName>
</protein>
<evidence type="ECO:0000256" key="1">
    <source>
        <dbReference type="ARBA" id="ARBA00004324"/>
    </source>
</evidence>
<accession>A0A914X8H4</accession>
<comment type="similarity">
    <text evidence="2">Belongs to the CWC22 family.</text>
</comment>
<feature type="compositionally biased region" description="Basic residues" evidence="8">
    <location>
        <begin position="11"/>
        <end position="48"/>
    </location>
</feature>
<dbReference type="SMART" id="SM00543">
    <property type="entry name" value="MIF4G"/>
    <property type="match status" value="1"/>
</dbReference>
<comment type="subcellular location">
    <subcellularLocation>
        <location evidence="1">Nucleus speckle</location>
    </subcellularLocation>
</comment>
<proteinExistence type="inferred from homology"/>
<keyword evidence="3" id="KW-0507">mRNA processing</keyword>
<dbReference type="InterPro" id="IPR003891">
    <property type="entry name" value="Initiation_fac_eIF4g_MI"/>
</dbReference>
<organism evidence="10 11">
    <name type="scientific">Plectus sambesii</name>
    <dbReference type="NCBI Taxonomy" id="2011161"/>
    <lineage>
        <taxon>Eukaryota</taxon>
        <taxon>Metazoa</taxon>
        <taxon>Ecdysozoa</taxon>
        <taxon>Nematoda</taxon>
        <taxon>Chromadorea</taxon>
        <taxon>Plectida</taxon>
        <taxon>Plectina</taxon>
        <taxon>Plectoidea</taxon>
        <taxon>Plectidae</taxon>
        <taxon>Plectus</taxon>
    </lineage>
</organism>
<dbReference type="FunFam" id="1.25.40.180:FF:000004">
    <property type="entry name" value="pre-mRNA-splicing factor CWC22 homolog"/>
    <property type="match status" value="1"/>
</dbReference>
<dbReference type="GO" id="GO:0016607">
    <property type="term" value="C:nuclear speck"/>
    <property type="evidence" value="ECO:0007669"/>
    <property type="project" value="UniProtKB-SubCell"/>
</dbReference>
<feature type="compositionally biased region" description="Acidic residues" evidence="8">
    <location>
        <begin position="421"/>
        <end position="438"/>
    </location>
</feature>
<dbReference type="SMART" id="SM00544">
    <property type="entry name" value="MA3"/>
    <property type="match status" value="1"/>
</dbReference>
<dbReference type="PANTHER" id="PTHR18034:SF3">
    <property type="entry name" value="PRE-MRNA-SPLICING FACTOR CWC22 HOMOLOG"/>
    <property type="match status" value="1"/>
</dbReference>
<feature type="compositionally biased region" description="Low complexity" evidence="8">
    <location>
        <begin position="680"/>
        <end position="691"/>
    </location>
</feature>
<dbReference type="GO" id="GO:0071013">
    <property type="term" value="C:catalytic step 2 spliceosome"/>
    <property type="evidence" value="ECO:0007669"/>
    <property type="project" value="TreeGrafter"/>
</dbReference>
<sequence length="874" mass="100622">MPDRSESRSPSPKRQRRSTSRSPQRRSTSRSPQRRSASRSPQRRRRSPSRSPQRSPPQRSRRSPSRSPQRSPPRNRRRRSPSDDNPRRNDRRRSSRSPKRSRRDGSRSPLRQKRQEETEKPKVEEKKEAPKPISLKNRTGGAYIPPAKLKMLQEQIADKNSEEYQKMNWERLKKKIHGQVNKVNVGNLVSVVRELLQENIIRGKGLLTRSIIQAQAFSPTFSHVYAALVAVINSKFPHIGELVLRRLIIQFKRSFRRNDKTITVTVSKFIAHLINQQVAHEVLALEVLTLLLESPTDDSVEVAIAFLKECGAKLTEVTPRGINAIFDRLRSILHESKDLDKRVQYMIEVIFHVRKDKFAAYPSIVSDLDLIEDDDQITHTITLDDDMKPENELNIFQLDKDFMKNEEIYEEIRKEIIGDPDASDDDEEDDADEDEEEPAAAASGEGQSTMTIIDNTEQNLVAFRRNVYLTIQSSLDYQEAAHKLLKMELKPGMEVELCNMIVDCCAQQRTYERFFGLLAERFCRLRREFQESFEKIARDTYNTIHRFDITKLRNMARFIGHLLFSDAITWDVLSEIKLNEDDTTSSSRIYIKILFQELSEFMGLATLYDRIRDPTMQSAFEKVFPRDNPRDTRFAINFFTSIGLGGLTVDLREHLKSGPKQLINLPSVPDEGKVKEEGSDSSSSDDSSSDSSDSDESSSDSSSSSSSEEEKKKKKSRTKKKSSARKSSPPARKSPPVREKENRKKSSRSKGSPEPKSSPPPPEKESRKKSSRSKRTPEPESSPPRREKENRKKSSRSEESPERQKENRKKSSRSKRTPEPESSPPPPEKESRKKSSRSKESPEPESSPPRREKENRKKSSRSEESPDRQRSKRR</sequence>
<evidence type="ECO:0000256" key="4">
    <source>
        <dbReference type="ARBA" id="ARBA00023187"/>
    </source>
</evidence>
<keyword evidence="4" id="KW-0508">mRNA splicing</keyword>
<dbReference type="AlphaFoldDB" id="A0A914X8H4"/>
<evidence type="ECO:0000256" key="2">
    <source>
        <dbReference type="ARBA" id="ARBA00006856"/>
    </source>
</evidence>
<dbReference type="GO" id="GO:0000398">
    <property type="term" value="P:mRNA splicing, via spliceosome"/>
    <property type="evidence" value="ECO:0007669"/>
    <property type="project" value="TreeGrafter"/>
</dbReference>
<dbReference type="InterPro" id="IPR003890">
    <property type="entry name" value="MIF4G-like_typ-3"/>
</dbReference>
<reference evidence="11" key="1">
    <citation type="submission" date="2022-11" db="UniProtKB">
        <authorList>
            <consortium name="WormBaseParasite"/>
        </authorList>
    </citation>
    <scope>IDENTIFICATION</scope>
</reference>
<feature type="compositionally biased region" description="Basic residues" evidence="8">
    <location>
        <begin position="89"/>
        <end position="102"/>
    </location>
</feature>
<evidence type="ECO:0000313" key="10">
    <source>
        <dbReference type="Proteomes" id="UP000887566"/>
    </source>
</evidence>
<dbReference type="Pfam" id="PF02854">
    <property type="entry name" value="MIF4G"/>
    <property type="match status" value="1"/>
</dbReference>
<evidence type="ECO:0000259" key="9">
    <source>
        <dbReference type="PROSITE" id="PS51366"/>
    </source>
</evidence>
<feature type="region of interest" description="Disordered" evidence="8">
    <location>
        <begin position="660"/>
        <end position="874"/>
    </location>
</feature>
<dbReference type="Gene3D" id="1.25.40.180">
    <property type="match status" value="1"/>
</dbReference>
<feature type="compositionally biased region" description="Basic and acidic residues" evidence="8">
    <location>
        <begin position="775"/>
        <end position="805"/>
    </location>
</feature>
<feature type="region of interest" description="Disordered" evidence="8">
    <location>
        <begin position="414"/>
        <end position="451"/>
    </location>
</feature>
<keyword evidence="10" id="KW-1185">Reference proteome</keyword>
<feature type="domain" description="MI" evidence="9">
    <location>
        <begin position="462"/>
        <end position="578"/>
    </location>
</feature>
<dbReference type="Proteomes" id="UP000887566">
    <property type="component" value="Unplaced"/>
</dbReference>
<dbReference type="Pfam" id="PF02847">
    <property type="entry name" value="MA3"/>
    <property type="match status" value="1"/>
</dbReference>
<feature type="compositionally biased region" description="Basic residues" evidence="8">
    <location>
        <begin position="806"/>
        <end position="815"/>
    </location>
</feature>
<evidence type="ECO:0000256" key="7">
    <source>
        <dbReference type="ARBA" id="ARBA00081621"/>
    </source>
</evidence>
<dbReference type="PROSITE" id="PS51366">
    <property type="entry name" value="MI"/>
    <property type="match status" value="1"/>
</dbReference>